<dbReference type="PANTHER" id="PTHR46599:SF3">
    <property type="entry name" value="PIGGYBAC TRANSPOSABLE ELEMENT-DERIVED PROTEIN 4"/>
    <property type="match status" value="1"/>
</dbReference>
<feature type="region of interest" description="Disordered" evidence="1">
    <location>
        <begin position="1"/>
        <end position="41"/>
    </location>
</feature>
<sequence>MSSEEIDTDNSENSRSDSNSKEEFSDNELDSQVWNEIDSESDGEFQEDYGIVDEVNPPSQDNTIYPIDCYRHFITDEMISLMVHETNRYAQQHLQAQELTQRSKTLQWKPITHEEMLKFLGIIIEMGLIQMPNVDYYWRKSKLYGSEVIQNTMSRDKFELILKFYHFSNNEEQHEDDDKLFKLKPLLDLLQLRFMSVYVPGSIISIDETMVPWKGRLLFK</sequence>
<proteinExistence type="predicted"/>
<evidence type="ECO:0000313" key="3">
    <source>
        <dbReference type="EMBL" id="CAF1214746.1"/>
    </source>
</evidence>
<dbReference type="OrthoDB" id="5876240at2759"/>
<dbReference type="Pfam" id="PF13843">
    <property type="entry name" value="DDE_Tnp_1_7"/>
    <property type="match status" value="1"/>
</dbReference>
<feature type="compositionally biased region" description="Basic and acidic residues" evidence="1">
    <location>
        <begin position="12"/>
        <end position="24"/>
    </location>
</feature>
<feature type="domain" description="PiggyBac transposable element-derived protein" evidence="2">
    <location>
        <begin position="66"/>
        <end position="219"/>
    </location>
</feature>
<feature type="compositionally biased region" description="Acidic residues" evidence="1">
    <location>
        <begin position="1"/>
        <end position="10"/>
    </location>
</feature>
<protein>
    <recommendedName>
        <fullName evidence="2">PiggyBac transposable element-derived protein domain-containing protein</fullName>
    </recommendedName>
</protein>
<dbReference type="EMBL" id="CAJNOJ010000157">
    <property type="protein sequence ID" value="CAF1214746.1"/>
    <property type="molecule type" value="Genomic_DNA"/>
</dbReference>
<organism evidence="3 4">
    <name type="scientific">Adineta ricciae</name>
    <name type="common">Rotifer</name>
    <dbReference type="NCBI Taxonomy" id="249248"/>
    <lineage>
        <taxon>Eukaryota</taxon>
        <taxon>Metazoa</taxon>
        <taxon>Spiralia</taxon>
        <taxon>Gnathifera</taxon>
        <taxon>Rotifera</taxon>
        <taxon>Eurotatoria</taxon>
        <taxon>Bdelloidea</taxon>
        <taxon>Adinetida</taxon>
        <taxon>Adinetidae</taxon>
        <taxon>Adineta</taxon>
    </lineage>
</organism>
<name>A0A814X5S3_ADIRI</name>
<dbReference type="Proteomes" id="UP000663852">
    <property type="component" value="Unassembled WGS sequence"/>
</dbReference>
<evidence type="ECO:0000256" key="1">
    <source>
        <dbReference type="SAM" id="MobiDB-lite"/>
    </source>
</evidence>
<accession>A0A814X5S3</accession>
<dbReference type="AlphaFoldDB" id="A0A814X5S3"/>
<dbReference type="InterPro" id="IPR029526">
    <property type="entry name" value="PGBD"/>
</dbReference>
<gene>
    <name evidence="3" type="ORF">EDS130_LOCUS26080</name>
</gene>
<comment type="caution">
    <text evidence="3">The sequence shown here is derived from an EMBL/GenBank/DDBJ whole genome shotgun (WGS) entry which is preliminary data.</text>
</comment>
<dbReference type="PANTHER" id="PTHR46599">
    <property type="entry name" value="PIGGYBAC TRANSPOSABLE ELEMENT-DERIVED PROTEIN 4"/>
    <property type="match status" value="1"/>
</dbReference>
<evidence type="ECO:0000259" key="2">
    <source>
        <dbReference type="Pfam" id="PF13843"/>
    </source>
</evidence>
<reference evidence="3" key="1">
    <citation type="submission" date="2021-02" db="EMBL/GenBank/DDBJ databases">
        <authorList>
            <person name="Nowell W R."/>
        </authorList>
    </citation>
    <scope>NUCLEOTIDE SEQUENCE</scope>
</reference>
<evidence type="ECO:0000313" key="4">
    <source>
        <dbReference type="Proteomes" id="UP000663852"/>
    </source>
</evidence>